<feature type="chain" id="PRO_5045562719" description="Porin domain-containing protein" evidence="1">
    <location>
        <begin position="23"/>
        <end position="414"/>
    </location>
</feature>
<dbReference type="Proteomes" id="UP001524499">
    <property type="component" value="Unassembled WGS sequence"/>
</dbReference>
<dbReference type="RefSeq" id="WP_256601194.1">
    <property type="nucleotide sequence ID" value="NZ_JANIBJ010000007.1"/>
</dbReference>
<evidence type="ECO:0008006" key="4">
    <source>
        <dbReference type="Google" id="ProtNLM"/>
    </source>
</evidence>
<keyword evidence="1" id="KW-0732">Signal</keyword>
<accession>A0ABT1TFH3</accession>
<feature type="signal peptide" evidence="1">
    <location>
        <begin position="1"/>
        <end position="22"/>
    </location>
</feature>
<proteinExistence type="predicted"/>
<dbReference type="SUPFAM" id="SSF56935">
    <property type="entry name" value="Porins"/>
    <property type="match status" value="1"/>
</dbReference>
<comment type="caution">
    <text evidence="2">The sequence shown here is derived from an EMBL/GenBank/DDBJ whole genome shotgun (WGS) entry which is preliminary data.</text>
</comment>
<dbReference type="EMBL" id="JANIBJ010000007">
    <property type="protein sequence ID" value="MCQ8103489.1"/>
    <property type="molecule type" value="Genomic_DNA"/>
</dbReference>
<name>A0ABT1TFH3_9GAMM</name>
<gene>
    <name evidence="2" type="ORF">NP590_05165</name>
</gene>
<protein>
    <recommendedName>
        <fullName evidence="4">Porin domain-containing protein</fullName>
    </recommendedName>
</protein>
<evidence type="ECO:0000313" key="2">
    <source>
        <dbReference type="EMBL" id="MCQ8103489.1"/>
    </source>
</evidence>
<evidence type="ECO:0000313" key="3">
    <source>
        <dbReference type="Proteomes" id="UP001524499"/>
    </source>
</evidence>
<organism evidence="2 3">
    <name type="scientific">Methylomonas subterranea</name>
    <dbReference type="NCBI Taxonomy" id="2952225"/>
    <lineage>
        <taxon>Bacteria</taxon>
        <taxon>Pseudomonadati</taxon>
        <taxon>Pseudomonadota</taxon>
        <taxon>Gammaproteobacteria</taxon>
        <taxon>Methylococcales</taxon>
        <taxon>Methylococcaceae</taxon>
        <taxon>Methylomonas</taxon>
    </lineage>
</organism>
<evidence type="ECO:0000256" key="1">
    <source>
        <dbReference type="SAM" id="SignalP"/>
    </source>
</evidence>
<reference evidence="2 3" key="1">
    <citation type="submission" date="2022-07" db="EMBL/GenBank/DDBJ databases">
        <title>Methylomonas rivi sp. nov., Methylomonas rosea sp. nov., Methylomonas aureus sp. nov. and Methylomonas subterranea sp. nov., four novel methanotrophs isolated from a freshwater creek and the deep terrestrial subsurface.</title>
        <authorList>
            <person name="Abin C."/>
            <person name="Sankaranarayanan K."/>
            <person name="Garner C."/>
            <person name="Sindelar R."/>
            <person name="Kotary K."/>
            <person name="Garner R."/>
            <person name="Barclay S."/>
            <person name="Lawson P."/>
            <person name="Krumholz L."/>
        </authorList>
    </citation>
    <scope>NUCLEOTIDE SEQUENCE [LARGE SCALE GENOMIC DNA]</scope>
    <source>
        <strain evidence="2 3">SURF-2</strain>
    </source>
</reference>
<sequence length="414" mass="45462">MKFCINFVIAASLALAGAAAHADEERSMLSLKGFGSLGTSGTDNDSLRFRRDIKQGRGVGSGWGIDTDSRLGLQVDAEFNNAWHATVQWVARNTTGDFVEQNLDWAFLRWRPLDDLDIRAGRMGFDVFMLSEYRDVGYAYPWIRPPHEFYGGLPVYHFDGMDIAKKFALGEGQLTVKVFGGHSFNQVPIGLSEQSDQRYTLAGIKLAYEQGNWNARIGYNYALNNLELSPLHPLLDALNDPALSAVWPDASGLAAKISAKDKAVHFTSVGLAYDDGLWLAQAEGSYIHSELNVYRSVASGYLSLGRRVGKLTLYTLLGISETLNDRSSVSSPLAPVPALLELRNAADLTLNTGGVDEKSISLGLRWDVTENIDLKTQWSHYWLGNNGSALWLRPASGAAADTVNVWSVGMDFIF</sequence>
<keyword evidence="3" id="KW-1185">Reference proteome</keyword>